<dbReference type="Proteomes" id="UP000187203">
    <property type="component" value="Unassembled WGS sequence"/>
</dbReference>
<dbReference type="AlphaFoldDB" id="A0A1R3G263"/>
<reference evidence="2" key="1">
    <citation type="submission" date="2013-09" db="EMBL/GenBank/DDBJ databases">
        <title>Corchorus olitorius genome sequencing.</title>
        <authorList>
            <person name="Alam M."/>
            <person name="Haque M.S."/>
            <person name="Islam M.S."/>
            <person name="Emdad E.M."/>
            <person name="Islam M.M."/>
            <person name="Ahmed B."/>
            <person name="Halim A."/>
            <person name="Hossen Q.M.M."/>
            <person name="Hossain M.Z."/>
            <person name="Ahmed R."/>
            <person name="Khan M.M."/>
            <person name="Islam R."/>
            <person name="Rashid M.M."/>
            <person name="Khan S.A."/>
            <person name="Rahman M.S."/>
            <person name="Alam M."/>
            <person name="Yahiya A.S."/>
            <person name="Khan M.S."/>
            <person name="Azam M.S."/>
            <person name="Haque T."/>
            <person name="Lashkar M.Z.H."/>
            <person name="Akhand A.I."/>
            <person name="Morshed G."/>
            <person name="Roy S."/>
            <person name="Uddin K.S."/>
            <person name="Rabeya T."/>
            <person name="Hossain A.S."/>
            <person name="Chowdhury A."/>
            <person name="Snigdha A.R."/>
            <person name="Mortoza M.S."/>
            <person name="Matin S.A."/>
            <person name="Hoque S.M.E."/>
            <person name="Islam M.K."/>
            <person name="Roy D.K."/>
            <person name="Haider R."/>
            <person name="Moosa M.M."/>
            <person name="Elias S.M."/>
            <person name="Hasan A.M."/>
            <person name="Jahan S."/>
            <person name="Shafiuddin M."/>
            <person name="Mahmood N."/>
            <person name="Shommy N.S."/>
        </authorList>
    </citation>
    <scope>NUCLEOTIDE SEQUENCE [LARGE SCALE GENOMIC DNA]</scope>
    <source>
        <strain evidence="2">cv. O-4</strain>
    </source>
</reference>
<gene>
    <name evidence="1" type="ORF">COLO4_37392</name>
</gene>
<name>A0A1R3G263_9ROSI</name>
<accession>A0A1R3G263</accession>
<dbReference type="EMBL" id="AWUE01023913">
    <property type="protein sequence ID" value="OMO52149.1"/>
    <property type="molecule type" value="Genomic_DNA"/>
</dbReference>
<evidence type="ECO:0000313" key="1">
    <source>
        <dbReference type="EMBL" id="OMO52149.1"/>
    </source>
</evidence>
<organism evidence="1 2">
    <name type="scientific">Corchorus olitorius</name>
    <dbReference type="NCBI Taxonomy" id="93759"/>
    <lineage>
        <taxon>Eukaryota</taxon>
        <taxon>Viridiplantae</taxon>
        <taxon>Streptophyta</taxon>
        <taxon>Embryophyta</taxon>
        <taxon>Tracheophyta</taxon>
        <taxon>Spermatophyta</taxon>
        <taxon>Magnoliopsida</taxon>
        <taxon>eudicotyledons</taxon>
        <taxon>Gunneridae</taxon>
        <taxon>Pentapetalae</taxon>
        <taxon>rosids</taxon>
        <taxon>malvids</taxon>
        <taxon>Malvales</taxon>
        <taxon>Malvaceae</taxon>
        <taxon>Grewioideae</taxon>
        <taxon>Apeibeae</taxon>
        <taxon>Corchorus</taxon>
    </lineage>
</organism>
<keyword evidence="2" id="KW-1185">Reference proteome</keyword>
<proteinExistence type="predicted"/>
<protein>
    <submittedName>
        <fullName evidence="1">Uncharacterized protein</fullName>
    </submittedName>
</protein>
<comment type="caution">
    <text evidence="1">The sequence shown here is derived from an EMBL/GenBank/DDBJ whole genome shotgun (WGS) entry which is preliminary data.</text>
</comment>
<sequence length="43" mass="5052">MGSFKAPGVDEKPTFFFKKYWHIVGEDTTKVKNLENGYRQLPF</sequence>
<evidence type="ECO:0000313" key="2">
    <source>
        <dbReference type="Proteomes" id="UP000187203"/>
    </source>
</evidence>